<feature type="region of interest" description="Disordered" evidence="11">
    <location>
        <begin position="317"/>
        <end position="345"/>
    </location>
</feature>
<comment type="catalytic activity">
    <reaction evidence="8">
        <text>L-seryl-[protein] + ATP = O-phospho-L-seryl-[protein] + ADP + H(+)</text>
        <dbReference type="Rhea" id="RHEA:17989"/>
        <dbReference type="Rhea" id="RHEA-COMP:9863"/>
        <dbReference type="Rhea" id="RHEA-COMP:11604"/>
        <dbReference type="ChEBI" id="CHEBI:15378"/>
        <dbReference type="ChEBI" id="CHEBI:29999"/>
        <dbReference type="ChEBI" id="CHEBI:30616"/>
        <dbReference type="ChEBI" id="CHEBI:83421"/>
        <dbReference type="ChEBI" id="CHEBI:456216"/>
        <dbReference type="EC" id="2.7.11.1"/>
    </reaction>
</comment>
<dbReference type="PROSITE" id="PS50011">
    <property type="entry name" value="PROTEIN_KINASE_DOM"/>
    <property type="match status" value="1"/>
</dbReference>
<dbReference type="PROSITE" id="PS00108">
    <property type="entry name" value="PROTEIN_KINASE_ST"/>
    <property type="match status" value="1"/>
</dbReference>
<dbReference type="InterPro" id="IPR011009">
    <property type="entry name" value="Kinase-like_dom_sf"/>
</dbReference>
<dbReference type="Gene3D" id="1.10.510.10">
    <property type="entry name" value="Transferase(Phosphotransferase) domain 1"/>
    <property type="match status" value="1"/>
</dbReference>
<dbReference type="GO" id="GO:0004674">
    <property type="term" value="F:protein serine/threonine kinase activity"/>
    <property type="evidence" value="ECO:0007669"/>
    <property type="project" value="UniProtKB-KW"/>
</dbReference>
<keyword evidence="6 9" id="KW-0067">ATP-binding</keyword>
<feature type="compositionally biased region" description="Low complexity" evidence="11">
    <location>
        <begin position="359"/>
        <end position="371"/>
    </location>
</feature>
<dbReference type="InterPro" id="IPR050236">
    <property type="entry name" value="Ser_Thr_kinase_AGC"/>
</dbReference>
<evidence type="ECO:0000256" key="10">
    <source>
        <dbReference type="RuleBase" id="RU000304"/>
    </source>
</evidence>
<evidence type="ECO:0000256" key="11">
    <source>
        <dbReference type="SAM" id="MobiDB-lite"/>
    </source>
</evidence>
<feature type="compositionally biased region" description="Basic and acidic residues" evidence="11">
    <location>
        <begin position="334"/>
        <end position="345"/>
    </location>
</feature>
<dbReference type="SUPFAM" id="SSF56112">
    <property type="entry name" value="Protein kinase-like (PK-like)"/>
    <property type="match status" value="1"/>
</dbReference>
<keyword evidence="3" id="KW-0808">Transferase</keyword>
<dbReference type="Pfam" id="PF00069">
    <property type="entry name" value="Pkinase"/>
    <property type="match status" value="1"/>
</dbReference>
<dbReference type="PROSITE" id="PS00107">
    <property type="entry name" value="PROTEIN_KINASE_ATP"/>
    <property type="match status" value="1"/>
</dbReference>
<dbReference type="Gene3D" id="3.30.200.20">
    <property type="entry name" value="Phosphorylase Kinase, domain 1"/>
    <property type="match status" value="1"/>
</dbReference>
<dbReference type="InterPro" id="IPR017441">
    <property type="entry name" value="Protein_kinase_ATP_BS"/>
</dbReference>
<dbReference type="InterPro" id="IPR000719">
    <property type="entry name" value="Prot_kinase_dom"/>
</dbReference>
<feature type="region of interest" description="Disordered" evidence="11">
    <location>
        <begin position="228"/>
        <end position="261"/>
    </location>
</feature>
<dbReference type="PANTHER" id="PTHR24356:SF1">
    <property type="entry name" value="SERINE_THREONINE-PROTEIN KINASE GREATWALL"/>
    <property type="match status" value="1"/>
</dbReference>
<gene>
    <name evidence="13" type="ORF">PECAL_2P31910</name>
</gene>
<dbReference type="GO" id="GO:0035556">
    <property type="term" value="P:intracellular signal transduction"/>
    <property type="evidence" value="ECO:0007669"/>
    <property type="project" value="TreeGrafter"/>
</dbReference>
<dbReference type="EC" id="2.7.11.1" evidence="1"/>
<feature type="region of interest" description="Disordered" evidence="11">
    <location>
        <begin position="359"/>
        <end position="387"/>
    </location>
</feature>
<dbReference type="SMART" id="SM00220">
    <property type="entry name" value="S_TKc"/>
    <property type="match status" value="1"/>
</dbReference>
<evidence type="ECO:0000256" key="3">
    <source>
        <dbReference type="ARBA" id="ARBA00022679"/>
    </source>
</evidence>
<dbReference type="InterPro" id="IPR008271">
    <property type="entry name" value="Ser/Thr_kinase_AS"/>
</dbReference>
<comment type="catalytic activity">
    <reaction evidence="7">
        <text>L-threonyl-[protein] + ATP = O-phospho-L-threonyl-[protein] + ADP + H(+)</text>
        <dbReference type="Rhea" id="RHEA:46608"/>
        <dbReference type="Rhea" id="RHEA-COMP:11060"/>
        <dbReference type="Rhea" id="RHEA-COMP:11605"/>
        <dbReference type="ChEBI" id="CHEBI:15378"/>
        <dbReference type="ChEBI" id="CHEBI:30013"/>
        <dbReference type="ChEBI" id="CHEBI:30616"/>
        <dbReference type="ChEBI" id="CHEBI:61977"/>
        <dbReference type="ChEBI" id="CHEBI:456216"/>
        <dbReference type="EC" id="2.7.11.1"/>
    </reaction>
</comment>
<protein>
    <recommendedName>
        <fullName evidence="1">non-specific serine/threonine protein kinase</fullName>
        <ecNumber evidence="1">2.7.11.1</ecNumber>
    </recommendedName>
</protein>
<evidence type="ECO:0000256" key="8">
    <source>
        <dbReference type="ARBA" id="ARBA00048679"/>
    </source>
</evidence>
<keyword evidence="14" id="KW-1185">Reference proteome</keyword>
<evidence type="ECO:0000313" key="13">
    <source>
        <dbReference type="EMBL" id="CAH0370041.1"/>
    </source>
</evidence>
<organism evidence="13 14">
    <name type="scientific">Pelagomonas calceolata</name>
    <dbReference type="NCBI Taxonomy" id="35677"/>
    <lineage>
        <taxon>Eukaryota</taxon>
        <taxon>Sar</taxon>
        <taxon>Stramenopiles</taxon>
        <taxon>Ochrophyta</taxon>
        <taxon>Pelagophyceae</taxon>
        <taxon>Pelagomonadales</taxon>
        <taxon>Pelagomonadaceae</taxon>
        <taxon>Pelagomonas</taxon>
    </lineage>
</organism>
<feature type="domain" description="Protein kinase" evidence="12">
    <location>
        <begin position="68"/>
        <end position="359"/>
    </location>
</feature>
<dbReference type="GO" id="GO:0005524">
    <property type="term" value="F:ATP binding"/>
    <property type="evidence" value="ECO:0007669"/>
    <property type="project" value="UniProtKB-UniRule"/>
</dbReference>
<dbReference type="EMBL" id="CAKKNE010000002">
    <property type="protein sequence ID" value="CAH0370041.1"/>
    <property type="molecule type" value="Genomic_DNA"/>
</dbReference>
<evidence type="ECO:0000256" key="4">
    <source>
        <dbReference type="ARBA" id="ARBA00022741"/>
    </source>
</evidence>
<dbReference type="AlphaFoldDB" id="A0A8J2SG32"/>
<keyword evidence="2 10" id="KW-0723">Serine/threonine-protein kinase</keyword>
<comment type="caution">
    <text evidence="13">The sequence shown here is derived from an EMBL/GenBank/DDBJ whole genome shotgun (WGS) entry which is preliminary data.</text>
</comment>
<feature type="binding site" evidence="9">
    <location>
        <position position="97"/>
    </location>
    <ligand>
        <name>ATP</name>
        <dbReference type="ChEBI" id="CHEBI:30616"/>
    </ligand>
</feature>
<evidence type="ECO:0000313" key="14">
    <source>
        <dbReference type="Proteomes" id="UP000789595"/>
    </source>
</evidence>
<sequence>MACEPRLGLRVLAADVAREPGLVYDAVDVTRPPPARFSWRALYAATAAAAAAADERSGAGRALEPGDFSFEREIGVGAFGQVVLATHKKTGTRYAVKTISKKVLRRKKIAQRIWRLERDVLVRIEPHPYIVPLLGSFQTLSHFFLVMAYLPGGELFETLRERGAFSEEISSFYAAEVTLALEHLHASGVIHRDLKPENLLLDDRAHCVVTDFGLAKMFESDAEVARGVPDGRGALSQSPGARAGPPDAVRHGHLHGARDGRAAELRQARGLLEPGRAGLRDARGRAALLPPRDEGAPPQDPDGEAEVPARLRRALGRGPARAAGAARAPAAGRPEGDDVRGRRRGRAEADGVLRVHQLGGPAPQAARGAAAGDRRREDGRRRVRRVAQRARLPAGAGRGLHDGVGRVPGYVDRGLRVPARGRVSARVAGERQLNFSCSEFDKK</sequence>
<accession>A0A8J2SG32</accession>
<name>A0A8J2SG32_9STRA</name>
<feature type="compositionally biased region" description="Low complexity" evidence="11">
    <location>
        <begin position="317"/>
        <end position="333"/>
    </location>
</feature>
<evidence type="ECO:0000256" key="9">
    <source>
        <dbReference type="PROSITE-ProRule" id="PRU10141"/>
    </source>
</evidence>
<dbReference type="PANTHER" id="PTHR24356">
    <property type="entry name" value="SERINE/THREONINE-PROTEIN KINASE"/>
    <property type="match status" value="1"/>
</dbReference>
<keyword evidence="4 9" id="KW-0547">Nucleotide-binding</keyword>
<proteinExistence type="inferred from homology"/>
<dbReference type="Proteomes" id="UP000789595">
    <property type="component" value="Unassembled WGS sequence"/>
</dbReference>
<evidence type="ECO:0000256" key="7">
    <source>
        <dbReference type="ARBA" id="ARBA00047899"/>
    </source>
</evidence>
<evidence type="ECO:0000256" key="6">
    <source>
        <dbReference type="ARBA" id="ARBA00022840"/>
    </source>
</evidence>
<evidence type="ECO:0000256" key="2">
    <source>
        <dbReference type="ARBA" id="ARBA00022527"/>
    </source>
</evidence>
<evidence type="ECO:0000259" key="12">
    <source>
        <dbReference type="PROSITE" id="PS50011"/>
    </source>
</evidence>
<keyword evidence="5" id="KW-0418">Kinase</keyword>
<dbReference type="OrthoDB" id="63267at2759"/>
<comment type="similarity">
    <text evidence="10">Belongs to the protein kinase superfamily.</text>
</comment>
<evidence type="ECO:0000256" key="1">
    <source>
        <dbReference type="ARBA" id="ARBA00012513"/>
    </source>
</evidence>
<reference evidence="13" key="1">
    <citation type="submission" date="2021-11" db="EMBL/GenBank/DDBJ databases">
        <authorList>
            <consortium name="Genoscope - CEA"/>
            <person name="William W."/>
        </authorList>
    </citation>
    <scope>NUCLEOTIDE SEQUENCE</scope>
</reference>
<evidence type="ECO:0000256" key="5">
    <source>
        <dbReference type="ARBA" id="ARBA00022777"/>
    </source>
</evidence>